<reference evidence="3 4" key="1">
    <citation type="submission" date="2020-07" db="EMBL/GenBank/DDBJ databases">
        <title>Genomic Encyclopedia of Archaeal and Bacterial Type Strains, Phase II (KMG-II): from individual species to whole genera.</title>
        <authorList>
            <person name="Goeker M."/>
        </authorList>
    </citation>
    <scope>NUCLEOTIDE SEQUENCE [LARGE SCALE GENOMIC DNA]</scope>
    <source>
        <strain evidence="3 4">DSM 21226</strain>
    </source>
</reference>
<dbReference type="PANTHER" id="PTHR45947">
    <property type="entry name" value="SULFOQUINOVOSYL TRANSFERASE SQD2"/>
    <property type="match status" value="1"/>
</dbReference>
<dbReference type="Proteomes" id="UP000518288">
    <property type="component" value="Unassembled WGS sequence"/>
</dbReference>
<dbReference type="PANTHER" id="PTHR45947:SF3">
    <property type="entry name" value="SULFOQUINOVOSYL TRANSFERASE SQD2"/>
    <property type="match status" value="1"/>
</dbReference>
<dbReference type="SUPFAM" id="SSF53756">
    <property type="entry name" value="UDP-Glycosyltransferase/glycogen phosphorylase"/>
    <property type="match status" value="1"/>
</dbReference>
<proteinExistence type="predicted"/>
<dbReference type="InterPro" id="IPR001296">
    <property type="entry name" value="Glyco_trans_1"/>
</dbReference>
<keyword evidence="3" id="KW-0808">Transferase</keyword>
<feature type="domain" description="Glycosyl transferase family 1" evidence="1">
    <location>
        <begin position="182"/>
        <end position="340"/>
    </location>
</feature>
<dbReference type="Pfam" id="PF00534">
    <property type="entry name" value="Glycos_transf_1"/>
    <property type="match status" value="1"/>
</dbReference>
<dbReference type="AlphaFoldDB" id="A0A7Y9R2C3"/>
<dbReference type="GO" id="GO:0016757">
    <property type="term" value="F:glycosyltransferase activity"/>
    <property type="evidence" value="ECO:0007669"/>
    <property type="project" value="InterPro"/>
</dbReference>
<name>A0A7Y9R2C3_9BURK</name>
<dbReference type="RefSeq" id="WP_179634636.1">
    <property type="nucleotide sequence ID" value="NZ_JACCFH010000001.1"/>
</dbReference>
<gene>
    <name evidence="3" type="ORF">BDD16_002921</name>
</gene>
<sequence>MDPSKGGPAYSVRESSSILAARGHDVTVLTLDDAAHPPIDPRSLNFLYIPIGKGIGGFSFNIKYFFWLVSNRSRFDLTIIHGIWQWPSLAYRLARKSADKFIVMPHGSLDVWDRDVKKAKFIAKKLYWRFVELPLYRTAQNAFFTAEDELIAAQSQFTFSGVSGRVVPYGAVSVGAPRKNILLSDRYTFGYMGRIHEKKGIELLLDVFAKVVNEFPEARLRIAGTGAKDYVDFLKNKCQILNISKKVEWLGNVHGVTKHHMLTSIGLFVLPSFQENFGLAVAESLSVGTPVLLSEHVNVHKRVSAYSAGIVSGRTFDEFYAAMHCWITNPDLYQEFRDNSVKCFDNTMSLHKHVDCIEGVL</sequence>
<comment type="caution">
    <text evidence="3">The sequence shown here is derived from an EMBL/GenBank/DDBJ whole genome shotgun (WGS) entry which is preliminary data.</text>
</comment>
<dbReference type="InterPro" id="IPR028098">
    <property type="entry name" value="Glyco_trans_4-like_N"/>
</dbReference>
<dbReference type="EMBL" id="JACCFH010000001">
    <property type="protein sequence ID" value="NYG33935.1"/>
    <property type="molecule type" value="Genomic_DNA"/>
</dbReference>
<dbReference type="Pfam" id="PF13579">
    <property type="entry name" value="Glyco_trans_4_4"/>
    <property type="match status" value="1"/>
</dbReference>
<evidence type="ECO:0000259" key="1">
    <source>
        <dbReference type="Pfam" id="PF00534"/>
    </source>
</evidence>
<evidence type="ECO:0000313" key="3">
    <source>
        <dbReference type="EMBL" id="NYG33935.1"/>
    </source>
</evidence>
<dbReference type="InterPro" id="IPR050194">
    <property type="entry name" value="Glycosyltransferase_grp1"/>
</dbReference>
<feature type="domain" description="Glycosyltransferase subfamily 4-like N-terminal" evidence="2">
    <location>
        <begin position="6"/>
        <end position="170"/>
    </location>
</feature>
<accession>A0A7Y9R2C3</accession>
<organism evidence="3 4">
    <name type="scientific">Sphaerotilus montanus</name>
    <dbReference type="NCBI Taxonomy" id="522889"/>
    <lineage>
        <taxon>Bacteria</taxon>
        <taxon>Pseudomonadati</taxon>
        <taxon>Pseudomonadota</taxon>
        <taxon>Betaproteobacteria</taxon>
        <taxon>Burkholderiales</taxon>
        <taxon>Sphaerotilaceae</taxon>
        <taxon>Sphaerotilus</taxon>
    </lineage>
</organism>
<evidence type="ECO:0000313" key="4">
    <source>
        <dbReference type="Proteomes" id="UP000518288"/>
    </source>
</evidence>
<evidence type="ECO:0000259" key="2">
    <source>
        <dbReference type="Pfam" id="PF13579"/>
    </source>
</evidence>
<protein>
    <submittedName>
        <fullName evidence="3">Glycosyltransferase involved in cell wall biosynthesis</fullName>
    </submittedName>
</protein>
<dbReference type="Gene3D" id="3.40.50.2000">
    <property type="entry name" value="Glycogen Phosphorylase B"/>
    <property type="match status" value="2"/>
</dbReference>
<keyword evidence="4" id="KW-1185">Reference proteome</keyword>